<evidence type="ECO:0000313" key="9">
    <source>
        <dbReference type="EMBL" id="AJK44591.1"/>
    </source>
</evidence>
<dbReference type="Proteomes" id="UP000031838">
    <property type="component" value="Chromosome 1"/>
</dbReference>
<comment type="similarity">
    <text evidence="4">Belongs to the SIMIBI class G3E GTPase family. ZNG1 subfamily.</text>
</comment>
<dbReference type="InterPro" id="IPR036627">
    <property type="entry name" value="CobW-likC_sf"/>
</dbReference>
<dbReference type="SMART" id="SM00833">
    <property type="entry name" value="CobW_C"/>
    <property type="match status" value="1"/>
</dbReference>
<evidence type="ECO:0000256" key="1">
    <source>
        <dbReference type="ARBA" id="ARBA00022741"/>
    </source>
</evidence>
<dbReference type="GO" id="GO:0016787">
    <property type="term" value="F:hydrolase activity"/>
    <property type="evidence" value="ECO:0007669"/>
    <property type="project" value="UniProtKB-KW"/>
</dbReference>
<keyword evidence="10" id="KW-1185">Reference proteome</keyword>
<evidence type="ECO:0000256" key="7">
    <source>
        <dbReference type="SAM" id="MobiDB-lite"/>
    </source>
</evidence>
<accession>A0A0B6RX45</accession>
<dbReference type="Gene3D" id="3.30.1220.10">
    <property type="entry name" value="CobW-like, C-terminal domain"/>
    <property type="match status" value="1"/>
</dbReference>
<gene>
    <name evidence="9" type="ORF">BGL_1c00370</name>
</gene>
<evidence type="ECO:0000256" key="4">
    <source>
        <dbReference type="ARBA" id="ARBA00034320"/>
    </source>
</evidence>
<dbReference type="PANTHER" id="PTHR43603">
    <property type="entry name" value="COBW DOMAIN-CONTAINING PROTEIN DDB_G0274527"/>
    <property type="match status" value="1"/>
</dbReference>
<evidence type="ECO:0000256" key="6">
    <source>
        <dbReference type="ARBA" id="ARBA00049117"/>
    </source>
</evidence>
<dbReference type="AlphaFoldDB" id="A0A0B6RX45"/>
<evidence type="ECO:0000256" key="5">
    <source>
        <dbReference type="ARBA" id="ARBA00045658"/>
    </source>
</evidence>
<evidence type="ECO:0000259" key="8">
    <source>
        <dbReference type="SMART" id="SM00833"/>
    </source>
</evidence>
<protein>
    <submittedName>
        <fullName evidence="9">Cobalamin synthesis protein</fullName>
    </submittedName>
</protein>
<dbReference type="RefSeq" id="WP_042623463.1">
    <property type="nucleotide sequence ID" value="NZ_CP002580.1"/>
</dbReference>
<dbReference type="Gene3D" id="3.40.50.300">
    <property type="entry name" value="P-loop containing nucleotide triphosphate hydrolases"/>
    <property type="match status" value="1"/>
</dbReference>
<dbReference type="InterPro" id="IPR051927">
    <property type="entry name" value="Zn_Chap_cDPG_Synth"/>
</dbReference>
<evidence type="ECO:0000313" key="10">
    <source>
        <dbReference type="Proteomes" id="UP000031838"/>
    </source>
</evidence>
<reference evidence="9 10" key="2">
    <citation type="journal article" date="2016" name="Appl. Microbiol. Biotechnol.">
        <title>Mutations improving production and secretion of extracellular lipase by Burkholderia glumae PG1.</title>
        <authorList>
            <person name="Knapp A."/>
            <person name="Voget S."/>
            <person name="Gao R."/>
            <person name="Zaburannyi N."/>
            <person name="Krysciak D."/>
            <person name="Breuer M."/>
            <person name="Hauer B."/>
            <person name="Streit W.R."/>
            <person name="Muller R."/>
            <person name="Daniel R."/>
            <person name="Jaeger K.E."/>
        </authorList>
    </citation>
    <scope>NUCLEOTIDE SEQUENCE [LARGE SCALE GENOMIC DNA]</scope>
    <source>
        <strain evidence="9 10">PG1</strain>
    </source>
</reference>
<feature type="compositionally biased region" description="Basic and acidic residues" evidence="7">
    <location>
        <begin position="416"/>
        <end position="449"/>
    </location>
</feature>
<keyword evidence="1" id="KW-0547">Nucleotide-binding</keyword>
<organism evidence="9 10">
    <name type="scientific">Burkholderia plantarii</name>
    <dbReference type="NCBI Taxonomy" id="41899"/>
    <lineage>
        <taxon>Bacteria</taxon>
        <taxon>Pseudomonadati</taxon>
        <taxon>Pseudomonadota</taxon>
        <taxon>Betaproteobacteria</taxon>
        <taxon>Burkholderiales</taxon>
        <taxon>Burkholderiaceae</taxon>
        <taxon>Burkholderia</taxon>
    </lineage>
</organism>
<sequence>MNSPLPVTVLSGFLGAGKTTLLNHVLANREGLRVAVIVNDLANVRLDASLVKDAAALSHVEARFIEMSNGCLCCTLRDDLLVEIRRLADERAERPLDAILVESTGIAEPMPIAETFSFVDDDGVALEDVARLDTMVTVVDAFNFLRDYGSDEGLADRGLVSDDEDDRTLVELLIEQIEFCDVLVVNKADLVDADQLARLQRILASLNPRARQVVSRFGEVPIAEVIATGRFDFEAAANAPGWLASLEHRHDHDQHGDVNHAHGTPDEFGIGSFVYRARRPFHPQRFWTLLHEEWQGVLRSKGFFWLATRHDIGGSLSQAGGVCRHGPAGLWWAAQDRAEWPEDDPALLDEIAADWYGEPDDATIGDRRQELVLIGIGLDAKAWRAKFDACLLDDAEYAAGEAAWRALPDPFPAWELDEHDHDDEHHHDHHDHHDGHHGHDGDDEIVHRH</sequence>
<dbReference type="HOGENOM" id="CLU_017452_2_0_4"/>
<evidence type="ECO:0000256" key="2">
    <source>
        <dbReference type="ARBA" id="ARBA00022801"/>
    </source>
</evidence>
<dbReference type="CDD" id="cd03112">
    <property type="entry name" value="CobW-like"/>
    <property type="match status" value="1"/>
</dbReference>
<dbReference type="Pfam" id="PF07683">
    <property type="entry name" value="CobW_C"/>
    <property type="match status" value="1"/>
</dbReference>
<keyword evidence="2" id="KW-0378">Hydrolase</keyword>
<comment type="catalytic activity">
    <reaction evidence="6">
        <text>GTP + H2O = GDP + phosphate + H(+)</text>
        <dbReference type="Rhea" id="RHEA:19669"/>
        <dbReference type="ChEBI" id="CHEBI:15377"/>
        <dbReference type="ChEBI" id="CHEBI:15378"/>
        <dbReference type="ChEBI" id="CHEBI:37565"/>
        <dbReference type="ChEBI" id="CHEBI:43474"/>
        <dbReference type="ChEBI" id="CHEBI:58189"/>
    </reaction>
    <physiologicalReaction direction="left-to-right" evidence="6">
        <dbReference type="Rhea" id="RHEA:19670"/>
    </physiologicalReaction>
</comment>
<dbReference type="KEGG" id="bgp:BGL_1c00370"/>
<dbReference type="EMBL" id="CP002580">
    <property type="protein sequence ID" value="AJK44591.1"/>
    <property type="molecule type" value="Genomic_DNA"/>
</dbReference>
<dbReference type="InterPro" id="IPR011629">
    <property type="entry name" value="CobW-like_C"/>
</dbReference>
<dbReference type="PANTHER" id="PTHR43603:SF1">
    <property type="entry name" value="ZINC-REGULATED GTPASE METALLOPROTEIN ACTIVATOR 1"/>
    <property type="match status" value="1"/>
</dbReference>
<dbReference type="SUPFAM" id="SSF52540">
    <property type="entry name" value="P-loop containing nucleoside triphosphate hydrolases"/>
    <property type="match status" value="1"/>
</dbReference>
<dbReference type="InterPro" id="IPR003495">
    <property type="entry name" value="CobW/HypB/UreG_nucleotide-bd"/>
</dbReference>
<keyword evidence="3" id="KW-0143">Chaperone</keyword>
<name>A0A0B6RX45_BURPL</name>
<proteinExistence type="inferred from homology"/>
<dbReference type="Pfam" id="PF02492">
    <property type="entry name" value="cobW"/>
    <property type="match status" value="1"/>
</dbReference>
<evidence type="ECO:0000256" key="3">
    <source>
        <dbReference type="ARBA" id="ARBA00023186"/>
    </source>
</evidence>
<feature type="domain" description="CobW C-terminal" evidence="8">
    <location>
        <begin position="270"/>
        <end position="391"/>
    </location>
</feature>
<reference evidence="10" key="1">
    <citation type="submission" date="2011-03" db="EMBL/GenBank/DDBJ databases">
        <authorList>
            <person name="Voget S."/>
            <person name="Streit W.R."/>
            <person name="Jaeger K.E."/>
            <person name="Daniel R."/>
        </authorList>
    </citation>
    <scope>NUCLEOTIDE SEQUENCE [LARGE SCALE GENOMIC DNA]</scope>
    <source>
        <strain evidence="10">PG1</strain>
    </source>
</reference>
<feature type="region of interest" description="Disordered" evidence="7">
    <location>
        <begin position="415"/>
        <end position="449"/>
    </location>
</feature>
<dbReference type="InterPro" id="IPR027417">
    <property type="entry name" value="P-loop_NTPase"/>
</dbReference>
<comment type="function">
    <text evidence="5">Zinc chaperone that directly transfers zinc cofactor to target proteins, thereby activating them. Zinc is transferred from the CXCC motif in the GTPase domain to the zinc binding site in target proteins in a process requiring GTP hydrolysis.</text>
</comment>
<dbReference type="GO" id="GO:0000166">
    <property type="term" value="F:nucleotide binding"/>
    <property type="evidence" value="ECO:0007669"/>
    <property type="project" value="UniProtKB-KW"/>
</dbReference>